<protein>
    <submittedName>
        <fullName evidence="1">Uncharacterized protein</fullName>
    </submittedName>
</protein>
<gene>
    <name evidence="1" type="ORF">ERS008198_01460</name>
</gene>
<dbReference type="AlphaFoldDB" id="A0A655C2K9"/>
<evidence type="ECO:0000313" key="1">
    <source>
        <dbReference type="EMBL" id="CNT92862.1"/>
    </source>
</evidence>
<organism evidence="1 2">
    <name type="scientific">Salmonella enterica subsp. enterica serovar Bovismorbificans</name>
    <dbReference type="NCBI Taxonomy" id="58097"/>
    <lineage>
        <taxon>Bacteria</taxon>
        <taxon>Pseudomonadati</taxon>
        <taxon>Pseudomonadota</taxon>
        <taxon>Gammaproteobacteria</taxon>
        <taxon>Enterobacterales</taxon>
        <taxon>Enterobacteriaceae</taxon>
        <taxon>Salmonella</taxon>
    </lineage>
</organism>
<name>A0A655C2K9_SALET</name>
<dbReference type="Proteomes" id="UP000041314">
    <property type="component" value="Unassembled WGS sequence"/>
</dbReference>
<reference evidence="1 2" key="1">
    <citation type="submission" date="2015-03" db="EMBL/GenBank/DDBJ databases">
        <authorList>
            <consortium name="Pathogen Informatics"/>
        </authorList>
    </citation>
    <scope>NUCLEOTIDE SEQUENCE [LARGE SCALE GENOMIC DNA]</scope>
    <source>
        <strain evidence="1 2">A1104</strain>
    </source>
</reference>
<accession>A0A655C2K9</accession>
<evidence type="ECO:0000313" key="2">
    <source>
        <dbReference type="Proteomes" id="UP000041314"/>
    </source>
</evidence>
<sequence length="69" mass="7869">MTGAPATVSDNRRRFFHDRFPVRVGHIGDKHIARLNTVHFADIVNNFYRTCADTMTNGATFGNDFPLRM</sequence>
<dbReference type="EMBL" id="CQPA01000007">
    <property type="protein sequence ID" value="CNT92862.1"/>
    <property type="molecule type" value="Genomic_DNA"/>
</dbReference>
<proteinExistence type="predicted"/>